<evidence type="ECO:0000256" key="3">
    <source>
        <dbReference type="ARBA" id="ARBA00022741"/>
    </source>
</evidence>
<protein>
    <submittedName>
        <fullName evidence="9">tRNA glutamyl-Q(34) synthetase GluQRS</fullName>
    </submittedName>
</protein>
<keyword evidence="2" id="KW-0479">Metal-binding</keyword>
<dbReference type="GO" id="GO:0006424">
    <property type="term" value="P:glutamyl-tRNA aminoacylation"/>
    <property type="evidence" value="ECO:0007669"/>
    <property type="project" value="TreeGrafter"/>
</dbReference>
<dbReference type="EMBL" id="BJZO01000023">
    <property type="protein sequence ID" value="GEO80995.1"/>
    <property type="molecule type" value="Genomic_DNA"/>
</dbReference>
<reference evidence="9 10" key="1">
    <citation type="submission" date="2019-07" db="EMBL/GenBank/DDBJ databases">
        <title>Whole genome shotgun sequence of Rhodospirillum oryzae NBRC 107573.</title>
        <authorList>
            <person name="Hosoyama A."/>
            <person name="Uohara A."/>
            <person name="Ohji S."/>
            <person name="Ichikawa N."/>
        </authorList>
    </citation>
    <scope>NUCLEOTIDE SEQUENCE [LARGE SCALE GENOMIC DNA]</scope>
    <source>
        <strain evidence="9 10">NBRC 107573</strain>
    </source>
</reference>
<dbReference type="PANTHER" id="PTHR43311">
    <property type="entry name" value="GLUTAMATE--TRNA LIGASE"/>
    <property type="match status" value="1"/>
</dbReference>
<keyword evidence="7" id="KW-0648">Protein biosynthesis</keyword>
<evidence type="ECO:0000313" key="9">
    <source>
        <dbReference type="EMBL" id="GEO80995.1"/>
    </source>
</evidence>
<dbReference type="OrthoDB" id="9807503at2"/>
<dbReference type="SUPFAM" id="SSF52374">
    <property type="entry name" value="Nucleotidylyl transferase"/>
    <property type="match status" value="1"/>
</dbReference>
<dbReference type="InterPro" id="IPR049940">
    <property type="entry name" value="GluQ/Sye"/>
</dbReference>
<keyword evidence="4" id="KW-0862">Zinc</keyword>
<dbReference type="Gene3D" id="3.40.50.620">
    <property type="entry name" value="HUPs"/>
    <property type="match status" value="1"/>
</dbReference>
<dbReference type="Proteomes" id="UP000321567">
    <property type="component" value="Unassembled WGS sequence"/>
</dbReference>
<dbReference type="PRINTS" id="PR00987">
    <property type="entry name" value="TRNASYNTHGLU"/>
</dbReference>
<dbReference type="RefSeq" id="WP_147163035.1">
    <property type="nucleotide sequence ID" value="NZ_BJZO01000023.1"/>
</dbReference>
<keyword evidence="6 7" id="KW-0030">Aminoacyl-tRNA synthetase</keyword>
<dbReference type="PANTHER" id="PTHR43311:SF1">
    <property type="entry name" value="GLUTAMYL-Q TRNA(ASP) SYNTHETASE"/>
    <property type="match status" value="1"/>
</dbReference>
<dbReference type="InterPro" id="IPR000924">
    <property type="entry name" value="Glu/Gln-tRNA-synth"/>
</dbReference>
<keyword evidence="1 7" id="KW-0436">Ligase</keyword>
<keyword evidence="5 7" id="KW-0067">ATP-binding</keyword>
<feature type="domain" description="Glutamyl/glutaminyl-tRNA synthetase class Ib catalytic" evidence="8">
    <location>
        <begin position="5"/>
        <end position="272"/>
    </location>
</feature>
<keyword evidence="3 7" id="KW-0547">Nucleotide-binding</keyword>
<dbReference type="InterPro" id="IPR014729">
    <property type="entry name" value="Rossmann-like_a/b/a_fold"/>
</dbReference>
<dbReference type="AlphaFoldDB" id="A0A512H6A1"/>
<evidence type="ECO:0000256" key="6">
    <source>
        <dbReference type="ARBA" id="ARBA00023146"/>
    </source>
</evidence>
<dbReference type="InterPro" id="IPR020058">
    <property type="entry name" value="Glu/Gln-tRNA-synth_Ib_cat-dom"/>
</dbReference>
<evidence type="ECO:0000256" key="2">
    <source>
        <dbReference type="ARBA" id="ARBA00022723"/>
    </source>
</evidence>
<keyword evidence="10" id="KW-1185">Reference proteome</keyword>
<evidence type="ECO:0000313" key="10">
    <source>
        <dbReference type="Proteomes" id="UP000321567"/>
    </source>
</evidence>
<evidence type="ECO:0000259" key="8">
    <source>
        <dbReference type="Pfam" id="PF00749"/>
    </source>
</evidence>
<dbReference type="GO" id="GO:0005829">
    <property type="term" value="C:cytosol"/>
    <property type="evidence" value="ECO:0007669"/>
    <property type="project" value="TreeGrafter"/>
</dbReference>
<sequence length="313" mass="33581">MSTLVVSRFAPSPTGFLHLGHAYSAVLAHRLARRAGGRFLLRLEDIDPVRCKPAFGPAILEDLAWLGLDWDGPVRVQSAHLDTYRAALNRLDGLGLLYPCFCTRAAIAAEGAAIAQAPHGPDGPLYPGTCRVLSPAERARRRAAGEPFALRLDMTAAVARVGPLTWHDALAGTVSADPSCFGDVVLARKDVPASYHLAVSVDDALQEVSLVTRGQDLFQATHIHRLLQALLDLPTPAYHHHPLVCGPDGRRYAKRDRSVTLRALREAGVSPAEVRARLEGGDETARCGVWHEGPGRVILPPAGGGRLDKGAWA</sequence>
<proteinExistence type="inferred from homology"/>
<dbReference type="Pfam" id="PF00749">
    <property type="entry name" value="tRNA-synt_1c"/>
    <property type="match status" value="1"/>
</dbReference>
<accession>A0A512H6A1</accession>
<dbReference type="PROSITE" id="PS00178">
    <property type="entry name" value="AA_TRNA_LIGASE_I"/>
    <property type="match status" value="1"/>
</dbReference>
<gene>
    <name evidence="9" type="ORF">ROR02_11260</name>
</gene>
<evidence type="ECO:0000256" key="4">
    <source>
        <dbReference type="ARBA" id="ARBA00022833"/>
    </source>
</evidence>
<dbReference type="GO" id="GO:0004818">
    <property type="term" value="F:glutamate-tRNA ligase activity"/>
    <property type="evidence" value="ECO:0007669"/>
    <property type="project" value="TreeGrafter"/>
</dbReference>
<dbReference type="GO" id="GO:0005524">
    <property type="term" value="F:ATP binding"/>
    <property type="evidence" value="ECO:0007669"/>
    <property type="project" value="UniProtKB-KW"/>
</dbReference>
<comment type="caution">
    <text evidence="9">The sequence shown here is derived from an EMBL/GenBank/DDBJ whole genome shotgun (WGS) entry which is preliminary data.</text>
</comment>
<evidence type="ECO:0000256" key="1">
    <source>
        <dbReference type="ARBA" id="ARBA00022598"/>
    </source>
</evidence>
<name>A0A512H6A1_9PROT</name>
<evidence type="ECO:0000256" key="5">
    <source>
        <dbReference type="ARBA" id="ARBA00022840"/>
    </source>
</evidence>
<dbReference type="InterPro" id="IPR001412">
    <property type="entry name" value="aa-tRNA-synth_I_CS"/>
</dbReference>
<comment type="similarity">
    <text evidence="7">Belongs to the class-I aminoacyl-tRNA synthetase family.</text>
</comment>
<organism evidence="9 10">
    <name type="scientific">Pararhodospirillum oryzae</name>
    <dbReference type="NCBI Taxonomy" id="478448"/>
    <lineage>
        <taxon>Bacteria</taxon>
        <taxon>Pseudomonadati</taxon>
        <taxon>Pseudomonadota</taxon>
        <taxon>Alphaproteobacteria</taxon>
        <taxon>Rhodospirillales</taxon>
        <taxon>Rhodospirillaceae</taxon>
        <taxon>Pararhodospirillum</taxon>
    </lineage>
</organism>
<evidence type="ECO:0000256" key="7">
    <source>
        <dbReference type="RuleBase" id="RU363037"/>
    </source>
</evidence>
<dbReference type="NCBIfam" id="NF004315">
    <property type="entry name" value="PRK05710.1-4"/>
    <property type="match status" value="1"/>
</dbReference>